<dbReference type="PROSITE" id="PS51257">
    <property type="entry name" value="PROKAR_LIPOPROTEIN"/>
    <property type="match status" value="1"/>
</dbReference>
<name>A0ABD5SX65_9EURY</name>
<protein>
    <recommendedName>
        <fullName evidence="4">Ser-Asp rich fibrinogen-binding, bone sialoprotein-binding protein</fullName>
    </recommendedName>
</protein>
<evidence type="ECO:0000256" key="1">
    <source>
        <dbReference type="SAM" id="MobiDB-lite"/>
    </source>
</evidence>
<reference evidence="2 3" key="1">
    <citation type="journal article" date="2019" name="Int. J. Syst. Evol. Microbiol.">
        <title>The Global Catalogue of Microorganisms (GCM) 10K type strain sequencing project: providing services to taxonomists for standard genome sequencing and annotation.</title>
        <authorList>
            <consortium name="The Broad Institute Genomics Platform"/>
            <consortium name="The Broad Institute Genome Sequencing Center for Infectious Disease"/>
            <person name="Wu L."/>
            <person name="Ma J."/>
        </authorList>
    </citation>
    <scope>NUCLEOTIDE SEQUENCE [LARGE SCALE GENOMIC DNA]</scope>
    <source>
        <strain evidence="2 3">LMG 29247</strain>
    </source>
</reference>
<sequence>MNRRTVLRTAGVAATIGLSGCADALQEHYKGTFQGLVPIEIHSEAESHYDVTLEAYEPGTDRQTYDESYTITANQSASPPHLEATEQHLRVTKFERQSEEQTTEEATITQNTSLVTVRITDDDLTLEINREDGESSGPTAEPGTDGSGTDGPETSDPDPNDSERNDGGPNETDSAAAIDG</sequence>
<dbReference type="AlphaFoldDB" id="A0ABD5SX65"/>
<evidence type="ECO:0000313" key="3">
    <source>
        <dbReference type="Proteomes" id="UP001596383"/>
    </source>
</evidence>
<keyword evidence="3" id="KW-1185">Reference proteome</keyword>
<accession>A0ABD5SX65</accession>
<comment type="caution">
    <text evidence="2">The sequence shown here is derived from an EMBL/GenBank/DDBJ whole genome shotgun (WGS) entry which is preliminary data.</text>
</comment>
<feature type="region of interest" description="Disordered" evidence="1">
    <location>
        <begin position="128"/>
        <end position="180"/>
    </location>
</feature>
<dbReference type="RefSeq" id="WP_337959499.1">
    <property type="nucleotide sequence ID" value="NZ_JAQIVI010000686.1"/>
</dbReference>
<evidence type="ECO:0008006" key="4">
    <source>
        <dbReference type="Google" id="ProtNLM"/>
    </source>
</evidence>
<proteinExistence type="predicted"/>
<dbReference type="Proteomes" id="UP001596383">
    <property type="component" value="Unassembled WGS sequence"/>
</dbReference>
<organism evidence="2 3">
    <name type="scientific">Natrinema soli</name>
    <dbReference type="NCBI Taxonomy" id="1930624"/>
    <lineage>
        <taxon>Archaea</taxon>
        <taxon>Methanobacteriati</taxon>
        <taxon>Methanobacteriota</taxon>
        <taxon>Stenosarchaea group</taxon>
        <taxon>Halobacteria</taxon>
        <taxon>Halobacteriales</taxon>
        <taxon>Natrialbaceae</taxon>
        <taxon>Natrinema</taxon>
    </lineage>
</organism>
<dbReference type="EMBL" id="JBHSWV010000686">
    <property type="protein sequence ID" value="MFC6769139.1"/>
    <property type="molecule type" value="Genomic_DNA"/>
</dbReference>
<gene>
    <name evidence="2" type="ORF">ACFQE6_30195</name>
</gene>
<evidence type="ECO:0000313" key="2">
    <source>
        <dbReference type="EMBL" id="MFC6769139.1"/>
    </source>
</evidence>